<feature type="domain" description="COS" evidence="2">
    <location>
        <begin position="1"/>
        <end position="40"/>
    </location>
</feature>
<evidence type="ECO:0000313" key="3">
    <source>
        <dbReference type="EMBL" id="TWW68505.1"/>
    </source>
</evidence>
<organism evidence="3 4">
    <name type="scientific">Takifugu flavidus</name>
    <name type="common">sansaifugu</name>
    <dbReference type="NCBI Taxonomy" id="433684"/>
    <lineage>
        <taxon>Eukaryota</taxon>
        <taxon>Metazoa</taxon>
        <taxon>Chordata</taxon>
        <taxon>Craniata</taxon>
        <taxon>Vertebrata</taxon>
        <taxon>Euteleostomi</taxon>
        <taxon>Actinopterygii</taxon>
        <taxon>Neopterygii</taxon>
        <taxon>Teleostei</taxon>
        <taxon>Neoteleostei</taxon>
        <taxon>Acanthomorphata</taxon>
        <taxon>Eupercaria</taxon>
        <taxon>Tetraodontiformes</taxon>
        <taxon>Tetradontoidea</taxon>
        <taxon>Tetraodontidae</taxon>
        <taxon>Takifugu</taxon>
    </lineage>
</organism>
<keyword evidence="1" id="KW-0175">Coiled coil</keyword>
<accession>A0A5C6NNN5</accession>
<gene>
    <name evidence="3" type="ORF">D4764_19G0003030</name>
</gene>
<comment type="caution">
    <text evidence="3">The sequence shown here is derived from an EMBL/GenBank/DDBJ whole genome shotgun (WGS) entry which is preliminary data.</text>
</comment>
<name>A0A5C6NNN5_9TELE</name>
<dbReference type="Proteomes" id="UP000324091">
    <property type="component" value="Chromosome 19"/>
</dbReference>
<reference evidence="3 4" key="1">
    <citation type="submission" date="2019-04" db="EMBL/GenBank/DDBJ databases">
        <title>Chromosome genome assembly for Takifugu flavidus.</title>
        <authorList>
            <person name="Xiao S."/>
        </authorList>
    </citation>
    <scope>NUCLEOTIDE SEQUENCE [LARGE SCALE GENOMIC DNA]</scope>
    <source>
        <strain evidence="3">HTHZ2018</strain>
        <tissue evidence="3">Muscle</tissue>
    </source>
</reference>
<proteinExistence type="predicted"/>
<sequence>MAATSRTSSTERPELGYESMNHFTIDASDAAAALMNIDFCSGVADDEETEEESEVDFTSF</sequence>
<evidence type="ECO:0000259" key="2">
    <source>
        <dbReference type="PROSITE" id="PS51262"/>
    </source>
</evidence>
<keyword evidence="4" id="KW-1185">Reference proteome</keyword>
<evidence type="ECO:0000256" key="1">
    <source>
        <dbReference type="ARBA" id="ARBA00023054"/>
    </source>
</evidence>
<dbReference type="EMBL" id="RHFK02000011">
    <property type="protein sequence ID" value="TWW68505.1"/>
    <property type="molecule type" value="Genomic_DNA"/>
</dbReference>
<dbReference type="AlphaFoldDB" id="A0A5C6NNN5"/>
<evidence type="ECO:0000313" key="4">
    <source>
        <dbReference type="Proteomes" id="UP000324091"/>
    </source>
</evidence>
<dbReference type="PROSITE" id="PS51262">
    <property type="entry name" value="COS"/>
    <property type="match status" value="1"/>
</dbReference>
<protein>
    <recommendedName>
        <fullName evidence="2">COS domain-containing protein</fullName>
    </recommendedName>
</protein>
<dbReference type="InterPro" id="IPR017903">
    <property type="entry name" value="COS_domain"/>
</dbReference>